<protein>
    <submittedName>
        <fullName evidence="1">Uncharacterized protein</fullName>
    </submittedName>
</protein>
<reference evidence="1 2" key="1">
    <citation type="journal article" date="2012" name="J. Bacteriol.">
        <title>Genome Sequence of Gallaecimonas xiamenensis Type Strain 3-C-1.</title>
        <authorList>
            <person name="Lai Q."/>
            <person name="Wang L."/>
            <person name="Wang W."/>
            <person name="Shao Z."/>
        </authorList>
    </citation>
    <scope>NUCLEOTIDE SEQUENCE [LARGE SCALE GENOMIC DNA]</scope>
    <source>
        <strain evidence="1 2">3-C-1</strain>
    </source>
</reference>
<dbReference type="RefSeq" id="WP_008484057.1">
    <property type="nucleotide sequence ID" value="NZ_AMRI01000009.1"/>
</dbReference>
<dbReference type="EMBL" id="AMRI01000009">
    <property type="protein sequence ID" value="EKE75185.1"/>
    <property type="molecule type" value="Genomic_DNA"/>
</dbReference>
<accession>K2KD65</accession>
<comment type="caution">
    <text evidence="1">The sequence shown here is derived from an EMBL/GenBank/DDBJ whole genome shotgun (WGS) entry which is preliminary data.</text>
</comment>
<keyword evidence="2" id="KW-1185">Reference proteome</keyword>
<sequence>MELEREAAAFGVPLEAEESPDIEVWDEHRDALNWWFEIKDLLRWTPSPIGPYCEGLDVPAVECDARMRSKAFTPTDYAKVRLIAATVATHFNERLTQK</sequence>
<dbReference type="AlphaFoldDB" id="K2KD65"/>
<dbReference type="eggNOG" id="ENOG502ZPCE">
    <property type="taxonomic scope" value="Bacteria"/>
</dbReference>
<organism evidence="1 2">
    <name type="scientific">Gallaecimonas xiamenensis 3-C-1</name>
    <dbReference type="NCBI Taxonomy" id="745411"/>
    <lineage>
        <taxon>Bacteria</taxon>
        <taxon>Pseudomonadati</taxon>
        <taxon>Pseudomonadota</taxon>
        <taxon>Gammaproteobacteria</taxon>
        <taxon>Enterobacterales</taxon>
        <taxon>Gallaecimonadaceae</taxon>
        <taxon>Gallaecimonas</taxon>
    </lineage>
</organism>
<evidence type="ECO:0000313" key="1">
    <source>
        <dbReference type="EMBL" id="EKE75185.1"/>
    </source>
</evidence>
<name>K2KD65_9GAMM</name>
<evidence type="ECO:0000313" key="2">
    <source>
        <dbReference type="Proteomes" id="UP000006755"/>
    </source>
</evidence>
<dbReference type="STRING" id="745411.B3C1_07911"/>
<dbReference type="Proteomes" id="UP000006755">
    <property type="component" value="Unassembled WGS sequence"/>
</dbReference>
<proteinExistence type="predicted"/>
<gene>
    <name evidence="1" type="ORF">B3C1_07911</name>
</gene>